<evidence type="ECO:0000256" key="2">
    <source>
        <dbReference type="ARBA" id="ARBA00022475"/>
    </source>
</evidence>
<dbReference type="NCBIfam" id="NF011369">
    <property type="entry name" value="PRK14788.1"/>
    <property type="match status" value="1"/>
</dbReference>
<evidence type="ECO:0000256" key="6">
    <source>
        <dbReference type="ARBA" id="ARBA00022801"/>
    </source>
</evidence>
<evidence type="ECO:0000256" key="3">
    <source>
        <dbReference type="ARBA" id="ARBA00022670"/>
    </source>
</evidence>
<comment type="caution">
    <text evidence="9">Lacks conserved residue(s) required for the propagation of feature annotation.</text>
</comment>
<evidence type="ECO:0000256" key="9">
    <source>
        <dbReference type="HAMAP-Rule" id="MF_00161"/>
    </source>
</evidence>
<feature type="active site" evidence="9">
    <location>
        <position position="186"/>
    </location>
</feature>
<feature type="transmembrane region" description="Helical" evidence="9">
    <location>
        <begin position="98"/>
        <end position="122"/>
    </location>
</feature>
<proteinExistence type="inferred from homology"/>
<dbReference type="AlphaFoldDB" id="A0A9D7XFM0"/>
<comment type="pathway">
    <text evidence="9">Protein modification; lipoprotein biosynthesis (signal peptide cleavage).</text>
</comment>
<protein>
    <recommendedName>
        <fullName evidence="9">Lipoprotein signal peptidase</fullName>
        <ecNumber evidence="9">3.4.23.36</ecNumber>
    </recommendedName>
    <alternativeName>
        <fullName evidence="9">Prolipoprotein signal peptidase</fullName>
    </alternativeName>
    <alternativeName>
        <fullName evidence="9">Signal peptidase II</fullName>
        <shortName evidence="9">SPase II</shortName>
    </alternativeName>
</protein>
<dbReference type="Proteomes" id="UP000808349">
    <property type="component" value="Unassembled WGS sequence"/>
</dbReference>
<organism evidence="11 12">
    <name type="scientific">Candidatus Defluviibacterium haderslevense</name>
    <dbReference type="NCBI Taxonomy" id="2981993"/>
    <lineage>
        <taxon>Bacteria</taxon>
        <taxon>Pseudomonadati</taxon>
        <taxon>Bacteroidota</taxon>
        <taxon>Saprospiria</taxon>
        <taxon>Saprospirales</taxon>
        <taxon>Saprospiraceae</taxon>
        <taxon>Candidatus Defluviibacterium</taxon>
    </lineage>
</organism>
<keyword evidence="8 9" id="KW-0472">Membrane</keyword>
<evidence type="ECO:0000256" key="8">
    <source>
        <dbReference type="ARBA" id="ARBA00023136"/>
    </source>
</evidence>
<dbReference type="PANTHER" id="PTHR33695:SF1">
    <property type="entry name" value="LIPOPROTEIN SIGNAL PEPTIDASE"/>
    <property type="match status" value="1"/>
</dbReference>
<reference evidence="11 12" key="1">
    <citation type="submission" date="2020-10" db="EMBL/GenBank/DDBJ databases">
        <title>Connecting structure to function with the recovery of over 1000 high-quality activated sludge metagenome-assembled genomes encoding full-length rRNA genes using long-read sequencing.</title>
        <authorList>
            <person name="Singleton C.M."/>
            <person name="Petriglieri F."/>
            <person name="Kristensen J.M."/>
            <person name="Kirkegaard R.H."/>
            <person name="Michaelsen T.Y."/>
            <person name="Andersen M.H."/>
            <person name="Karst S.M."/>
            <person name="Dueholm M.S."/>
            <person name="Nielsen P.H."/>
            <person name="Albertsen M."/>
        </authorList>
    </citation>
    <scope>NUCLEOTIDE SEQUENCE [LARGE SCALE GENOMIC DNA]</scope>
    <source>
        <strain evidence="11">Ribe_18-Q3-R11-54_BAT3C.373</strain>
    </source>
</reference>
<dbReference type="HAMAP" id="MF_00161">
    <property type="entry name" value="LspA"/>
    <property type="match status" value="1"/>
</dbReference>
<gene>
    <name evidence="9" type="primary">lspA</name>
    <name evidence="11" type="ORF">IPO85_16425</name>
</gene>
<accession>A0A9D7XFM0</accession>
<feature type="active site" evidence="9">
    <location>
        <position position="152"/>
    </location>
</feature>
<evidence type="ECO:0000256" key="5">
    <source>
        <dbReference type="ARBA" id="ARBA00022750"/>
    </source>
</evidence>
<dbReference type="Pfam" id="PF01252">
    <property type="entry name" value="Peptidase_A8"/>
    <property type="match status" value="1"/>
</dbReference>
<dbReference type="EMBL" id="JADKFW010000015">
    <property type="protein sequence ID" value="MBK9719065.1"/>
    <property type="molecule type" value="Genomic_DNA"/>
</dbReference>
<comment type="catalytic activity">
    <reaction evidence="9">
        <text>Release of signal peptides from bacterial membrane prolipoproteins. Hydrolyzes -Xaa-Yaa-Zaa-|-(S,diacylglyceryl)Cys-, in which Xaa is hydrophobic (preferably Leu), and Yaa (Ala or Ser) and Zaa (Gly or Ala) have small, neutral side chains.</text>
        <dbReference type="EC" id="3.4.23.36"/>
    </reaction>
</comment>
<keyword evidence="5 9" id="KW-0064">Aspartyl protease</keyword>
<evidence type="ECO:0000313" key="12">
    <source>
        <dbReference type="Proteomes" id="UP000808349"/>
    </source>
</evidence>
<evidence type="ECO:0000256" key="1">
    <source>
        <dbReference type="ARBA" id="ARBA00006139"/>
    </source>
</evidence>
<evidence type="ECO:0000256" key="7">
    <source>
        <dbReference type="ARBA" id="ARBA00022989"/>
    </source>
</evidence>
<dbReference type="GO" id="GO:0004190">
    <property type="term" value="F:aspartic-type endopeptidase activity"/>
    <property type="evidence" value="ECO:0007669"/>
    <property type="project" value="UniProtKB-UniRule"/>
</dbReference>
<comment type="similarity">
    <text evidence="1 9 10">Belongs to the peptidase A8 family.</text>
</comment>
<dbReference type="InterPro" id="IPR001872">
    <property type="entry name" value="Peptidase_A8"/>
</dbReference>
<keyword evidence="6 9" id="KW-0378">Hydrolase</keyword>
<keyword evidence="4 9" id="KW-0812">Transmembrane</keyword>
<keyword evidence="7 9" id="KW-1133">Transmembrane helix</keyword>
<dbReference type="EC" id="3.4.23.36" evidence="9"/>
<name>A0A9D7XFM0_9BACT</name>
<sequence>MKQKIYLLVSLGIILSILIIDQSSKIWVKTHMHQGEEFLLFGLNWARIHFVENEGMAFGLSLGGATGKLVLSVFRILAVGFLFYLLHKMIKSKDRLALIISFSLILAGAIGNILDSAFYGMIFSASPFHGGQAILFPPEGGYAPFLMGSVVDMLYFPMFEGVFPQWVPVYGGESFEFFRPVFNIADSSIFSGICLFFINYRSHHSHELGMTRENNVEIQADAETGKTPESEDSGAIQ</sequence>
<dbReference type="PRINTS" id="PR00781">
    <property type="entry name" value="LIPOSIGPTASE"/>
</dbReference>
<keyword evidence="3 9" id="KW-0645">Protease</keyword>
<evidence type="ECO:0000256" key="10">
    <source>
        <dbReference type="RuleBase" id="RU004181"/>
    </source>
</evidence>
<comment type="caution">
    <text evidence="11">The sequence shown here is derived from an EMBL/GenBank/DDBJ whole genome shotgun (WGS) entry which is preliminary data.</text>
</comment>
<comment type="function">
    <text evidence="9">This protein specifically catalyzes the removal of signal peptides from prolipoproteins.</text>
</comment>
<dbReference type="GO" id="GO:0006508">
    <property type="term" value="P:proteolysis"/>
    <property type="evidence" value="ECO:0007669"/>
    <property type="project" value="UniProtKB-KW"/>
</dbReference>
<comment type="subcellular location">
    <subcellularLocation>
        <location evidence="9">Cell membrane</location>
        <topology evidence="9">Multi-pass membrane protein</topology>
    </subcellularLocation>
</comment>
<dbReference type="GO" id="GO:0005886">
    <property type="term" value="C:plasma membrane"/>
    <property type="evidence" value="ECO:0007669"/>
    <property type="project" value="UniProtKB-SubCell"/>
</dbReference>
<evidence type="ECO:0000313" key="11">
    <source>
        <dbReference type="EMBL" id="MBK9719065.1"/>
    </source>
</evidence>
<keyword evidence="11" id="KW-0449">Lipoprotein</keyword>
<keyword evidence="2 9" id="KW-1003">Cell membrane</keyword>
<dbReference type="PANTHER" id="PTHR33695">
    <property type="entry name" value="LIPOPROTEIN SIGNAL PEPTIDASE"/>
    <property type="match status" value="1"/>
</dbReference>
<feature type="transmembrane region" description="Helical" evidence="9">
    <location>
        <begin position="69"/>
        <end position="86"/>
    </location>
</feature>
<evidence type="ECO:0000256" key="4">
    <source>
        <dbReference type="ARBA" id="ARBA00022692"/>
    </source>
</evidence>